<evidence type="ECO:0000313" key="4">
    <source>
        <dbReference type="EMBL" id="TCK24578.1"/>
    </source>
</evidence>
<accession>A0A4R1HR12</accession>
<evidence type="ECO:0000259" key="3">
    <source>
        <dbReference type="Pfam" id="PF13649"/>
    </source>
</evidence>
<dbReference type="GO" id="GO:0032259">
    <property type="term" value="P:methylation"/>
    <property type="evidence" value="ECO:0007669"/>
    <property type="project" value="UniProtKB-KW"/>
</dbReference>
<name>A0A4R1HR12_PSEEN</name>
<dbReference type="Pfam" id="PF13649">
    <property type="entry name" value="Methyltransf_25"/>
    <property type="match status" value="1"/>
</dbReference>
<dbReference type="PANTHER" id="PTHR43861">
    <property type="entry name" value="TRANS-ACONITATE 2-METHYLTRANSFERASE-RELATED"/>
    <property type="match status" value="1"/>
</dbReference>
<comment type="caution">
    <text evidence="4">The sequence shown here is derived from an EMBL/GenBank/DDBJ whole genome shotgun (WGS) entry which is preliminary data.</text>
</comment>
<evidence type="ECO:0000313" key="5">
    <source>
        <dbReference type="Proteomes" id="UP000295560"/>
    </source>
</evidence>
<gene>
    <name evidence="4" type="ORF">EV378_0352</name>
</gene>
<dbReference type="InterPro" id="IPR029063">
    <property type="entry name" value="SAM-dependent_MTases_sf"/>
</dbReference>
<dbReference type="RefSeq" id="WP_132421008.1">
    <property type="nucleotide sequence ID" value="NZ_SMFZ01000001.1"/>
</dbReference>
<organism evidence="4 5">
    <name type="scientific">Pseudonocardia endophytica</name>
    <dbReference type="NCBI Taxonomy" id="401976"/>
    <lineage>
        <taxon>Bacteria</taxon>
        <taxon>Bacillati</taxon>
        <taxon>Actinomycetota</taxon>
        <taxon>Actinomycetes</taxon>
        <taxon>Pseudonocardiales</taxon>
        <taxon>Pseudonocardiaceae</taxon>
        <taxon>Pseudonocardia</taxon>
    </lineage>
</organism>
<dbReference type="InterPro" id="IPR041698">
    <property type="entry name" value="Methyltransf_25"/>
</dbReference>
<dbReference type="Gene3D" id="3.40.50.150">
    <property type="entry name" value="Vaccinia Virus protein VP39"/>
    <property type="match status" value="1"/>
</dbReference>
<protein>
    <submittedName>
        <fullName evidence="4">Ubiquinone/menaquinone biosynthesis C-methylase UbiE</fullName>
    </submittedName>
</protein>
<dbReference type="GO" id="GO:0008168">
    <property type="term" value="F:methyltransferase activity"/>
    <property type="evidence" value="ECO:0007669"/>
    <property type="project" value="UniProtKB-KW"/>
</dbReference>
<reference evidence="4 5" key="1">
    <citation type="submission" date="2019-03" db="EMBL/GenBank/DDBJ databases">
        <title>Sequencing the genomes of 1000 actinobacteria strains.</title>
        <authorList>
            <person name="Klenk H.-P."/>
        </authorList>
    </citation>
    <scope>NUCLEOTIDE SEQUENCE [LARGE SCALE GENOMIC DNA]</scope>
    <source>
        <strain evidence="4 5">DSM 44969</strain>
    </source>
</reference>
<dbReference type="AlphaFoldDB" id="A0A4R1HR12"/>
<evidence type="ECO:0000256" key="2">
    <source>
        <dbReference type="ARBA" id="ARBA00022679"/>
    </source>
</evidence>
<feature type="domain" description="Methyltransferase" evidence="3">
    <location>
        <begin position="55"/>
        <end position="146"/>
    </location>
</feature>
<evidence type="ECO:0000256" key="1">
    <source>
        <dbReference type="ARBA" id="ARBA00022603"/>
    </source>
</evidence>
<dbReference type="OrthoDB" id="9765084at2"/>
<dbReference type="SUPFAM" id="SSF53335">
    <property type="entry name" value="S-adenosyl-L-methionine-dependent methyltransferases"/>
    <property type="match status" value="1"/>
</dbReference>
<sequence length="217" mass="23134">MPDPSAPLTDVTPADATVAAFDTLGLDYERAFRDLPALDSAVERLDATLPRGAAVLDVGSGTGRPVAERLTAAGHRVTGIDVSPRMVEIAREQVPGATFEVADVRTWASPAASWDAVCAYFSVLTMPRPELDATLARITAWLVPGGRLSLATVPVDADGLDVPFLGQPVRAYSYDAETFVDRVRATGLVVDGHEVSTFRPDFPGATPEPHLFLEAHR</sequence>
<keyword evidence="5" id="KW-1185">Reference proteome</keyword>
<dbReference type="PANTHER" id="PTHR43861:SF1">
    <property type="entry name" value="TRANS-ACONITATE 2-METHYLTRANSFERASE"/>
    <property type="match status" value="1"/>
</dbReference>
<dbReference type="Proteomes" id="UP000295560">
    <property type="component" value="Unassembled WGS sequence"/>
</dbReference>
<dbReference type="CDD" id="cd02440">
    <property type="entry name" value="AdoMet_MTases"/>
    <property type="match status" value="1"/>
</dbReference>
<keyword evidence="4" id="KW-0830">Ubiquinone</keyword>
<proteinExistence type="predicted"/>
<keyword evidence="2" id="KW-0808">Transferase</keyword>
<dbReference type="EMBL" id="SMFZ01000001">
    <property type="protein sequence ID" value="TCK24578.1"/>
    <property type="molecule type" value="Genomic_DNA"/>
</dbReference>
<keyword evidence="1 4" id="KW-0489">Methyltransferase</keyword>